<dbReference type="RefSeq" id="WP_068760979.1">
    <property type="nucleotide sequence ID" value="NZ_LXIE01000002.1"/>
</dbReference>
<dbReference type="AlphaFoldDB" id="A0A1A9LGU1"/>
<protein>
    <recommendedName>
        <fullName evidence="1">Endonuclease/exonuclease/phosphatase domain-containing protein</fullName>
    </recommendedName>
</protein>
<proteinExistence type="predicted"/>
<reference evidence="2 3" key="1">
    <citation type="submission" date="2016-05" db="EMBL/GenBank/DDBJ databases">
        <title>Genome sequencing of Vitellibacter soesokkakensis RSSK-12.</title>
        <authorList>
            <person name="Thevarajoo S."/>
            <person name="Selvaratnam C."/>
            <person name="Goh K.M."/>
            <person name="Chan K.-G."/>
            <person name="Chong C.S."/>
        </authorList>
    </citation>
    <scope>NUCLEOTIDE SEQUENCE [LARGE SCALE GENOMIC DNA]</scope>
    <source>
        <strain evidence="2 3">RSSK-12</strain>
    </source>
</reference>
<dbReference type="Gene3D" id="3.60.10.10">
    <property type="entry name" value="Endonuclease/exonuclease/phosphatase"/>
    <property type="match status" value="1"/>
</dbReference>
<sequence length="218" mass="25057">MKILTWNLERLQKKRNETILKIIESHHADILILTETSSKINPGKSYQSIETETLEGDYDGIAYKLGENRTTIWTKYPIKRQMETFDKHTTVCAQLETESWQLTVYGTIIGVFGGKGDRFISDFEKQIKDFEKLEGNICIAGDFNIMLSGFAYPSHQARNQLNDIIQKLDLNCPTSKLENNVGHILLSNNFINNRKMELSIWNQDKKLSDHIGICLSIE</sequence>
<evidence type="ECO:0000313" key="3">
    <source>
        <dbReference type="Proteomes" id="UP000077552"/>
    </source>
</evidence>
<keyword evidence="3" id="KW-1185">Reference proteome</keyword>
<name>A0A1A9LGU1_9FLAO</name>
<organism evidence="2 3">
    <name type="scientific">Aequorivita soesokkakensis</name>
    <dbReference type="NCBI Taxonomy" id="1385699"/>
    <lineage>
        <taxon>Bacteria</taxon>
        <taxon>Pseudomonadati</taxon>
        <taxon>Bacteroidota</taxon>
        <taxon>Flavobacteriia</taxon>
        <taxon>Flavobacteriales</taxon>
        <taxon>Flavobacteriaceae</taxon>
        <taxon>Aequorivita</taxon>
    </lineage>
</organism>
<evidence type="ECO:0000313" key="2">
    <source>
        <dbReference type="EMBL" id="OAD92327.1"/>
    </source>
</evidence>
<dbReference type="SUPFAM" id="SSF56219">
    <property type="entry name" value="DNase I-like"/>
    <property type="match status" value="1"/>
</dbReference>
<comment type="caution">
    <text evidence="2">The sequence shown here is derived from an EMBL/GenBank/DDBJ whole genome shotgun (WGS) entry which is preliminary data.</text>
</comment>
<dbReference type="Pfam" id="PF03372">
    <property type="entry name" value="Exo_endo_phos"/>
    <property type="match status" value="1"/>
</dbReference>
<feature type="domain" description="Endonuclease/exonuclease/phosphatase" evidence="1">
    <location>
        <begin position="4"/>
        <end position="162"/>
    </location>
</feature>
<dbReference type="EMBL" id="LXIE01000002">
    <property type="protein sequence ID" value="OAD92327.1"/>
    <property type="molecule type" value="Genomic_DNA"/>
</dbReference>
<dbReference type="STRING" id="1385699.A7A78_08815"/>
<accession>A0A1A9LGU1</accession>
<dbReference type="Proteomes" id="UP000077552">
    <property type="component" value="Unassembled WGS sequence"/>
</dbReference>
<dbReference type="InterPro" id="IPR005135">
    <property type="entry name" value="Endo/exonuclease/phosphatase"/>
</dbReference>
<dbReference type="InterPro" id="IPR036691">
    <property type="entry name" value="Endo/exonu/phosph_ase_sf"/>
</dbReference>
<dbReference type="OrthoDB" id="2079671at2"/>
<evidence type="ECO:0000259" key="1">
    <source>
        <dbReference type="Pfam" id="PF03372"/>
    </source>
</evidence>
<gene>
    <name evidence="2" type="ORF">A7A78_08815</name>
</gene>
<dbReference type="GO" id="GO:0003824">
    <property type="term" value="F:catalytic activity"/>
    <property type="evidence" value="ECO:0007669"/>
    <property type="project" value="InterPro"/>
</dbReference>